<dbReference type="InterPro" id="IPR018764">
    <property type="entry name" value="RskA_C"/>
</dbReference>
<gene>
    <name evidence="3" type="ORF">FHS65_000598</name>
</gene>
<evidence type="ECO:0000259" key="2">
    <source>
        <dbReference type="Pfam" id="PF10099"/>
    </source>
</evidence>
<dbReference type="RefSeq" id="WP_123287264.1">
    <property type="nucleotide sequence ID" value="NZ_JACIJB010000001.1"/>
</dbReference>
<feature type="compositionally biased region" description="Basic and acidic residues" evidence="1">
    <location>
        <begin position="215"/>
        <end position="226"/>
    </location>
</feature>
<dbReference type="EMBL" id="JACIJB010000001">
    <property type="protein sequence ID" value="MBB5659880.1"/>
    <property type="molecule type" value="Genomic_DNA"/>
</dbReference>
<dbReference type="AlphaFoldDB" id="A0A7W9A2F5"/>
<evidence type="ECO:0000313" key="3">
    <source>
        <dbReference type="EMBL" id="MBB5659880.1"/>
    </source>
</evidence>
<organism evidence="3 4">
    <name type="scientific">Brevundimonas halotolerans</name>
    <dbReference type="NCBI Taxonomy" id="69670"/>
    <lineage>
        <taxon>Bacteria</taxon>
        <taxon>Pseudomonadati</taxon>
        <taxon>Pseudomonadota</taxon>
        <taxon>Alphaproteobacteria</taxon>
        <taxon>Caulobacterales</taxon>
        <taxon>Caulobacteraceae</taxon>
        <taxon>Brevundimonas</taxon>
    </lineage>
</organism>
<dbReference type="Pfam" id="PF10099">
    <property type="entry name" value="RskA_C"/>
    <property type="match status" value="1"/>
</dbReference>
<comment type="caution">
    <text evidence="3">The sequence shown here is derived from an EMBL/GenBank/DDBJ whole genome shotgun (WGS) entry which is preliminary data.</text>
</comment>
<accession>A0A7W9A2F5</accession>
<protein>
    <submittedName>
        <fullName evidence="3">Anti-sigma-K factor RskA</fullName>
    </submittedName>
</protein>
<dbReference type="GO" id="GO:0005886">
    <property type="term" value="C:plasma membrane"/>
    <property type="evidence" value="ECO:0007669"/>
    <property type="project" value="InterPro"/>
</dbReference>
<reference evidence="3 4" key="1">
    <citation type="submission" date="2020-08" db="EMBL/GenBank/DDBJ databases">
        <title>Genomic Encyclopedia of Type Strains, Phase IV (KMG-IV): sequencing the most valuable type-strain genomes for metagenomic binning, comparative biology and taxonomic classification.</title>
        <authorList>
            <person name="Goeker M."/>
        </authorList>
    </citation>
    <scope>NUCLEOTIDE SEQUENCE [LARGE SCALE GENOMIC DNA]</scope>
    <source>
        <strain evidence="3 4">DSM 24448</strain>
    </source>
</reference>
<feature type="region of interest" description="Disordered" evidence="1">
    <location>
        <begin position="215"/>
        <end position="238"/>
    </location>
</feature>
<name>A0A7W9A2F5_9CAUL</name>
<feature type="domain" description="Anti-sigma K factor RskA C-terminal" evidence="2">
    <location>
        <begin position="98"/>
        <end position="229"/>
    </location>
</feature>
<proteinExistence type="predicted"/>
<dbReference type="Gene3D" id="1.10.10.1320">
    <property type="entry name" value="Anti-sigma factor, zinc-finger domain"/>
    <property type="match status" value="1"/>
</dbReference>
<evidence type="ECO:0000256" key="1">
    <source>
        <dbReference type="SAM" id="MobiDB-lite"/>
    </source>
</evidence>
<dbReference type="Proteomes" id="UP000548978">
    <property type="component" value="Unassembled WGS sequence"/>
</dbReference>
<keyword evidence="4" id="KW-1185">Reference proteome</keyword>
<dbReference type="InterPro" id="IPR041916">
    <property type="entry name" value="Anti_sigma_zinc_sf"/>
</dbReference>
<dbReference type="OrthoDB" id="7203540at2"/>
<evidence type="ECO:0000313" key="4">
    <source>
        <dbReference type="Proteomes" id="UP000548978"/>
    </source>
</evidence>
<sequence length="238" mass="24809">MTASNDDDRIARAGEYALRVLSPAEEAAARAEAARDPVFGAEVDRWNDQLSHMADGIAPVQPSASLWPRILAATGGAANDNAVTFWRRWAIGSTGLLAASLAAVAIMIATPAPAPDPATTPVAGSITRVATLKLDNGVTALTLAYDSATGELYLAPTREMEGDTRIPHLWLVLPNEGGVQLVGAIDGHDTSRHNLEGVIVGQATEAIAVAVSMEEPGHTPNPDRPDGPVVAEGEFQPL</sequence>